<evidence type="ECO:0000256" key="1">
    <source>
        <dbReference type="SAM" id="Coils"/>
    </source>
</evidence>
<dbReference type="WBParaSite" id="Pan_g16837.t1">
    <property type="protein sequence ID" value="Pan_g16837.t1"/>
    <property type="gene ID" value="Pan_g16837"/>
</dbReference>
<protein>
    <submittedName>
        <fullName evidence="4">Spaetzle domain-containing protein</fullName>
    </submittedName>
</protein>
<dbReference type="PANTHER" id="PTHR33995:SF7">
    <property type="entry name" value="BURSICON SUBUNIT ALPHA-RELATED"/>
    <property type="match status" value="1"/>
</dbReference>
<sequence length="519" mass="58793">MSAPGRLYLISRVRRPLTMAVSFMFVALFCLCAQVSGIQTGADKWNDFDVARALPSELREYRLYLKSTIDKVDTVIAQYEMMKSKRFVPISSSLPDENSSFFKDRIELMNAKKVAALKKELAEVIDDDITTTTDGVIDTTLAASSEDSSAENSTVVNESETTVAEDVTELPITVDVSETPIETVTDDTTEASGFEETSTASSTELPTEEPTPETTTTASEETTETTTETPEITPSSDIRSYPARKSARGRSYYGPFNPTQNRSVEECRKLSQSELVTELKQKGTYNPDLMAWDASGIFRFLDRSIVDQYERQSKAKKNSNQAVERNVDALERLLTELNLQCNVRSPNVLSKLQNLTIAEPRRTIMSPSIRMTEDEIRVKRHTVANEWIQSFNNSRLHDEFMGKRKQHLIGDVHVVPFGCDKRGEQEDGYLRLCGACQAIRKLPDTFFPPFINEVMCDEDKACLYFYDYPHGKCKQKHMNFVVLRNVGTPQCQIWQKFNLNVRVSCECFVDEMSFFAKYV</sequence>
<dbReference type="Proteomes" id="UP000492821">
    <property type="component" value="Unassembled WGS sequence"/>
</dbReference>
<feature type="region of interest" description="Disordered" evidence="2">
    <location>
        <begin position="176"/>
        <end position="260"/>
    </location>
</feature>
<feature type="region of interest" description="Disordered" evidence="2">
    <location>
        <begin position="141"/>
        <end position="162"/>
    </location>
</feature>
<feature type="compositionally biased region" description="Low complexity" evidence="2">
    <location>
        <begin position="141"/>
        <end position="153"/>
    </location>
</feature>
<feature type="coiled-coil region" evidence="1">
    <location>
        <begin position="306"/>
        <end position="340"/>
    </location>
</feature>
<proteinExistence type="predicted"/>
<keyword evidence="1" id="KW-0175">Coiled coil</keyword>
<reference evidence="4" key="2">
    <citation type="submission" date="2020-10" db="UniProtKB">
        <authorList>
            <consortium name="WormBaseParasite"/>
        </authorList>
    </citation>
    <scope>IDENTIFICATION</scope>
</reference>
<dbReference type="PANTHER" id="PTHR33995">
    <property type="entry name" value="PROTEIN CBG18546"/>
    <property type="match status" value="1"/>
</dbReference>
<feature type="compositionally biased region" description="Low complexity" evidence="2">
    <location>
        <begin position="190"/>
        <end position="205"/>
    </location>
</feature>
<accession>A0A7E4V6H2</accession>
<evidence type="ECO:0000256" key="2">
    <source>
        <dbReference type="SAM" id="MobiDB-lite"/>
    </source>
</evidence>
<dbReference type="InterPro" id="IPR029034">
    <property type="entry name" value="Cystine-knot_cytokine"/>
</dbReference>
<name>A0A7E4V6H2_PANRE</name>
<evidence type="ECO:0000313" key="4">
    <source>
        <dbReference type="WBParaSite" id="Pan_g16837.t1"/>
    </source>
</evidence>
<keyword evidence="3" id="KW-1185">Reference proteome</keyword>
<feature type="compositionally biased region" description="Low complexity" evidence="2">
    <location>
        <begin position="212"/>
        <end position="236"/>
    </location>
</feature>
<dbReference type="AlphaFoldDB" id="A0A7E4V6H2"/>
<evidence type="ECO:0000313" key="3">
    <source>
        <dbReference type="Proteomes" id="UP000492821"/>
    </source>
</evidence>
<dbReference type="SUPFAM" id="SSF57501">
    <property type="entry name" value="Cystine-knot cytokines"/>
    <property type="match status" value="1"/>
</dbReference>
<reference evidence="3" key="1">
    <citation type="journal article" date="2013" name="Genetics">
        <title>The draft genome and transcriptome of Panagrellus redivivus are shaped by the harsh demands of a free-living lifestyle.</title>
        <authorList>
            <person name="Srinivasan J."/>
            <person name="Dillman A.R."/>
            <person name="Macchietto M.G."/>
            <person name="Heikkinen L."/>
            <person name="Lakso M."/>
            <person name="Fracchia K.M."/>
            <person name="Antoshechkin I."/>
            <person name="Mortazavi A."/>
            <person name="Wong G."/>
            <person name="Sternberg P.W."/>
        </authorList>
    </citation>
    <scope>NUCLEOTIDE SEQUENCE [LARGE SCALE GENOMIC DNA]</scope>
    <source>
        <strain evidence="3">MT8872</strain>
    </source>
</reference>
<organism evidence="3 4">
    <name type="scientific">Panagrellus redivivus</name>
    <name type="common">Microworm</name>
    <dbReference type="NCBI Taxonomy" id="6233"/>
    <lineage>
        <taxon>Eukaryota</taxon>
        <taxon>Metazoa</taxon>
        <taxon>Ecdysozoa</taxon>
        <taxon>Nematoda</taxon>
        <taxon>Chromadorea</taxon>
        <taxon>Rhabditida</taxon>
        <taxon>Tylenchina</taxon>
        <taxon>Panagrolaimomorpha</taxon>
        <taxon>Panagrolaimoidea</taxon>
        <taxon>Panagrolaimidae</taxon>
        <taxon>Panagrellus</taxon>
    </lineage>
</organism>